<accession>A0A1B0B683</accession>
<reference evidence="1" key="2">
    <citation type="submission" date="2020-05" db="UniProtKB">
        <authorList>
            <consortium name="EnsemblMetazoa"/>
        </authorList>
    </citation>
    <scope>IDENTIFICATION</scope>
    <source>
        <strain evidence="1">IAEA</strain>
    </source>
</reference>
<dbReference type="EnsemblMetazoa" id="GPPI020246-RA">
    <property type="protein sequence ID" value="GPPI020246-PA"/>
    <property type="gene ID" value="GPPI020246"/>
</dbReference>
<dbReference type="VEuPathDB" id="VectorBase:GPPI020246"/>
<dbReference type="Proteomes" id="UP000092460">
    <property type="component" value="Unassembled WGS sequence"/>
</dbReference>
<protein>
    <submittedName>
        <fullName evidence="1">Uncharacterized protein</fullName>
    </submittedName>
</protein>
<evidence type="ECO:0000313" key="2">
    <source>
        <dbReference type="Proteomes" id="UP000092460"/>
    </source>
</evidence>
<keyword evidence="2" id="KW-1185">Reference proteome</keyword>
<reference evidence="2" key="1">
    <citation type="submission" date="2015-01" db="EMBL/GenBank/DDBJ databases">
        <authorList>
            <person name="Aksoy S."/>
            <person name="Warren W."/>
            <person name="Wilson R.K."/>
        </authorList>
    </citation>
    <scope>NUCLEOTIDE SEQUENCE [LARGE SCALE GENOMIC DNA]</scope>
    <source>
        <strain evidence="2">IAEA</strain>
    </source>
</reference>
<dbReference type="EMBL" id="JXJN01009017">
    <property type="status" value="NOT_ANNOTATED_CDS"/>
    <property type="molecule type" value="Genomic_DNA"/>
</dbReference>
<dbReference type="AlphaFoldDB" id="A0A1B0B683"/>
<sequence>MNKKVISTSHCLFAQAKWLPPMAKSKCFHKNAANIPTTKTVMKKKIAYVNDLIHRSFQFMASINPCTVLIWLSGSSEGNNIPLELMFGIILKIKCSQKGRPLDGWRDKLIKIAHID</sequence>
<proteinExistence type="predicted"/>
<name>A0A1B0B683_9MUSC</name>
<evidence type="ECO:0000313" key="1">
    <source>
        <dbReference type="EnsemblMetazoa" id="GPPI020246-PA"/>
    </source>
</evidence>
<organism evidence="1 2">
    <name type="scientific">Glossina palpalis gambiensis</name>
    <dbReference type="NCBI Taxonomy" id="67801"/>
    <lineage>
        <taxon>Eukaryota</taxon>
        <taxon>Metazoa</taxon>
        <taxon>Ecdysozoa</taxon>
        <taxon>Arthropoda</taxon>
        <taxon>Hexapoda</taxon>
        <taxon>Insecta</taxon>
        <taxon>Pterygota</taxon>
        <taxon>Neoptera</taxon>
        <taxon>Endopterygota</taxon>
        <taxon>Diptera</taxon>
        <taxon>Brachycera</taxon>
        <taxon>Muscomorpha</taxon>
        <taxon>Hippoboscoidea</taxon>
        <taxon>Glossinidae</taxon>
        <taxon>Glossina</taxon>
    </lineage>
</organism>